<dbReference type="PANTHER" id="PTHR13134">
    <property type="entry name" value="TRAFFICKING PROTEIN PARTICLE COMPLEX SUBUNIT 13"/>
    <property type="match status" value="1"/>
</dbReference>
<accession>A0A7S0M9W2</accession>
<dbReference type="GO" id="GO:1990072">
    <property type="term" value="C:TRAPPIII protein complex"/>
    <property type="evidence" value="ECO:0007669"/>
    <property type="project" value="TreeGrafter"/>
</dbReference>
<dbReference type="AlphaFoldDB" id="A0A7S0M9W2"/>
<name>A0A7S0M9W2_9CRYP</name>
<dbReference type="PANTHER" id="PTHR13134:SF3">
    <property type="entry name" value="TRAFFICKING PROTEIN PARTICLE COMPLEX SUBUNIT 13"/>
    <property type="match status" value="1"/>
</dbReference>
<dbReference type="InterPro" id="IPR010378">
    <property type="entry name" value="TRAPPC13"/>
</dbReference>
<organism evidence="2">
    <name type="scientific">Cryptomonas curvata</name>
    <dbReference type="NCBI Taxonomy" id="233186"/>
    <lineage>
        <taxon>Eukaryota</taxon>
        <taxon>Cryptophyceae</taxon>
        <taxon>Cryptomonadales</taxon>
        <taxon>Cryptomonadaceae</taxon>
        <taxon>Cryptomonas</taxon>
    </lineage>
</organism>
<dbReference type="InterPro" id="IPR055427">
    <property type="entry name" value="TRAPPC13_N"/>
</dbReference>
<evidence type="ECO:0000259" key="1">
    <source>
        <dbReference type="Pfam" id="PF06159"/>
    </source>
</evidence>
<evidence type="ECO:0000313" key="2">
    <source>
        <dbReference type="EMBL" id="CAD8633390.1"/>
    </source>
</evidence>
<dbReference type="EMBL" id="HBEZ01020014">
    <property type="protein sequence ID" value="CAD8633390.1"/>
    <property type="molecule type" value="Transcribed_RNA"/>
</dbReference>
<feature type="domain" description="Trafficking protein particle complex subunit 13 N-terminal" evidence="1">
    <location>
        <begin position="16"/>
        <end position="91"/>
    </location>
</feature>
<protein>
    <recommendedName>
        <fullName evidence="1">Trafficking protein particle complex subunit 13 N-terminal domain-containing protein</fullName>
    </recommendedName>
</protein>
<proteinExistence type="predicted"/>
<reference evidence="2" key="1">
    <citation type="submission" date="2021-01" db="EMBL/GenBank/DDBJ databases">
        <authorList>
            <person name="Corre E."/>
            <person name="Pelletier E."/>
            <person name="Niang G."/>
            <person name="Scheremetjew M."/>
            <person name="Finn R."/>
            <person name="Kale V."/>
            <person name="Holt S."/>
            <person name="Cochrane G."/>
            <person name="Meng A."/>
            <person name="Brown T."/>
            <person name="Cohen L."/>
        </authorList>
    </citation>
    <scope>NUCLEOTIDE SEQUENCE</scope>
    <source>
        <strain evidence="2">CCAP979/52</strain>
    </source>
</reference>
<dbReference type="Pfam" id="PF06159">
    <property type="entry name" value="TRAPPC13_N"/>
    <property type="match status" value="1"/>
</dbReference>
<gene>
    <name evidence="2" type="ORF">CCUR1050_LOCUS11071</name>
</gene>
<sequence>MSSAPHTSQMDTKGEALAFKVMRLNRPNFYAPLHSASTMAIADPDALSAQSAAGPALPLSLSDVLLFPPGFGNIYLGETFAAFICVSNSSHFALTRPPF</sequence>